<dbReference type="InterPro" id="IPR011701">
    <property type="entry name" value="MFS"/>
</dbReference>
<keyword evidence="3" id="KW-1003">Cell membrane</keyword>
<dbReference type="EMBL" id="BARW01008588">
    <property type="protein sequence ID" value="GAI85816.1"/>
    <property type="molecule type" value="Genomic_DNA"/>
</dbReference>
<dbReference type="Gene3D" id="1.20.1250.20">
    <property type="entry name" value="MFS general substrate transporter like domains"/>
    <property type="match status" value="1"/>
</dbReference>
<feature type="transmembrane region" description="Helical" evidence="7">
    <location>
        <begin position="71"/>
        <end position="89"/>
    </location>
</feature>
<feature type="domain" description="Major facilitator superfamily (MFS) profile" evidence="8">
    <location>
        <begin position="59"/>
        <end position="345"/>
    </location>
</feature>
<name>X1T336_9ZZZZ</name>
<dbReference type="GO" id="GO:0005886">
    <property type="term" value="C:plasma membrane"/>
    <property type="evidence" value="ECO:0007669"/>
    <property type="project" value="UniProtKB-SubCell"/>
</dbReference>
<dbReference type="Pfam" id="PF07690">
    <property type="entry name" value="MFS_1"/>
    <property type="match status" value="1"/>
</dbReference>
<evidence type="ECO:0000256" key="5">
    <source>
        <dbReference type="ARBA" id="ARBA00022989"/>
    </source>
</evidence>
<feature type="transmembrane region" description="Helical" evidence="7">
    <location>
        <begin position="95"/>
        <end position="112"/>
    </location>
</feature>
<protein>
    <recommendedName>
        <fullName evidence="8">Major facilitator superfamily (MFS) profile domain-containing protein</fullName>
    </recommendedName>
</protein>
<evidence type="ECO:0000313" key="9">
    <source>
        <dbReference type="EMBL" id="GAI85816.1"/>
    </source>
</evidence>
<feature type="transmembrane region" description="Helical" evidence="7">
    <location>
        <begin position="226"/>
        <end position="247"/>
    </location>
</feature>
<evidence type="ECO:0000256" key="4">
    <source>
        <dbReference type="ARBA" id="ARBA00022692"/>
    </source>
</evidence>
<keyword evidence="4 7" id="KW-0812">Transmembrane</keyword>
<proteinExistence type="predicted"/>
<dbReference type="PANTHER" id="PTHR23517">
    <property type="entry name" value="RESISTANCE PROTEIN MDTM, PUTATIVE-RELATED-RELATED"/>
    <property type="match status" value="1"/>
</dbReference>
<feature type="transmembrane region" description="Helical" evidence="7">
    <location>
        <begin position="6"/>
        <end position="24"/>
    </location>
</feature>
<evidence type="ECO:0000256" key="2">
    <source>
        <dbReference type="ARBA" id="ARBA00022448"/>
    </source>
</evidence>
<dbReference type="InterPro" id="IPR020846">
    <property type="entry name" value="MFS_dom"/>
</dbReference>
<evidence type="ECO:0000256" key="7">
    <source>
        <dbReference type="SAM" id="Phobius"/>
    </source>
</evidence>
<dbReference type="PROSITE" id="PS50850">
    <property type="entry name" value="MFS"/>
    <property type="match status" value="1"/>
</dbReference>
<evidence type="ECO:0000259" key="8">
    <source>
        <dbReference type="PROSITE" id="PS50850"/>
    </source>
</evidence>
<keyword evidence="6 7" id="KW-0472">Membrane</keyword>
<sequence length="345" mass="38178">GSFIFALAIAGVALITGIFLLRKVETIDLVKGTKQEILLDSTKVETRWSFRNIFKTPTLVLSYIGGHFSRIMDSIIVLLLPILLATTYGFNALQIGAVASVFTLSWAVAMPITGRISDRFGRKIPIVTGLIVEGASFILMIYVESFTMVILLALTAGLGTATYYPVLPSITKDVVPIIKKEKSLGIYRMLLDTGYFTGPLISIGLVYAAFNVNFLDSSPRANMLKFPFLVIGICLALIGLGFAFLAIETRPGWVQASYSMKHANKVLEVYNKLNEAFKDYLEKDDLECCSQTMKEAKELEREADILVMKVTQALYGNVRPVPDDYHFYKITDILDSSIGHSLKSL</sequence>
<dbReference type="GO" id="GO:0022857">
    <property type="term" value="F:transmembrane transporter activity"/>
    <property type="evidence" value="ECO:0007669"/>
    <property type="project" value="InterPro"/>
</dbReference>
<dbReference type="InterPro" id="IPR005829">
    <property type="entry name" value="Sugar_transporter_CS"/>
</dbReference>
<comment type="subcellular location">
    <subcellularLocation>
        <location evidence="1">Cell membrane</location>
        <topology evidence="1">Multi-pass membrane protein</topology>
    </subcellularLocation>
</comment>
<dbReference type="InterPro" id="IPR050171">
    <property type="entry name" value="MFS_Transporters"/>
</dbReference>
<dbReference type="PANTHER" id="PTHR23517:SF3">
    <property type="entry name" value="INTEGRAL MEMBRANE TRANSPORT PROTEIN"/>
    <property type="match status" value="1"/>
</dbReference>
<comment type="caution">
    <text evidence="9">The sequence shown here is derived from an EMBL/GenBank/DDBJ whole genome shotgun (WGS) entry which is preliminary data.</text>
</comment>
<dbReference type="SUPFAM" id="SSF103473">
    <property type="entry name" value="MFS general substrate transporter"/>
    <property type="match status" value="1"/>
</dbReference>
<feature type="transmembrane region" description="Helical" evidence="7">
    <location>
        <begin position="189"/>
        <end position="210"/>
    </location>
</feature>
<evidence type="ECO:0000256" key="3">
    <source>
        <dbReference type="ARBA" id="ARBA00022475"/>
    </source>
</evidence>
<gene>
    <name evidence="9" type="ORF">S12H4_17542</name>
</gene>
<evidence type="ECO:0000256" key="6">
    <source>
        <dbReference type="ARBA" id="ARBA00023136"/>
    </source>
</evidence>
<keyword evidence="2" id="KW-0813">Transport</keyword>
<dbReference type="InterPro" id="IPR038078">
    <property type="entry name" value="PhoU-like_sf"/>
</dbReference>
<reference evidence="9" key="1">
    <citation type="journal article" date="2014" name="Front. Microbiol.">
        <title>High frequency of phylogenetically diverse reductive dehalogenase-homologous genes in deep subseafloor sedimentary metagenomes.</title>
        <authorList>
            <person name="Kawai M."/>
            <person name="Futagami T."/>
            <person name="Toyoda A."/>
            <person name="Takaki Y."/>
            <person name="Nishi S."/>
            <person name="Hori S."/>
            <person name="Arai W."/>
            <person name="Tsubouchi T."/>
            <person name="Morono Y."/>
            <person name="Uchiyama I."/>
            <person name="Ito T."/>
            <person name="Fujiyama A."/>
            <person name="Inagaki F."/>
            <person name="Takami H."/>
        </authorList>
    </citation>
    <scope>NUCLEOTIDE SEQUENCE</scope>
    <source>
        <strain evidence="9">Expedition CK06-06</strain>
    </source>
</reference>
<organism evidence="9">
    <name type="scientific">marine sediment metagenome</name>
    <dbReference type="NCBI Taxonomy" id="412755"/>
    <lineage>
        <taxon>unclassified sequences</taxon>
        <taxon>metagenomes</taxon>
        <taxon>ecological metagenomes</taxon>
    </lineage>
</organism>
<dbReference type="InterPro" id="IPR036259">
    <property type="entry name" value="MFS_trans_sf"/>
</dbReference>
<dbReference type="PROSITE" id="PS00216">
    <property type="entry name" value="SUGAR_TRANSPORT_1"/>
    <property type="match status" value="1"/>
</dbReference>
<evidence type="ECO:0000256" key="1">
    <source>
        <dbReference type="ARBA" id="ARBA00004651"/>
    </source>
</evidence>
<keyword evidence="5 7" id="KW-1133">Transmembrane helix</keyword>
<accession>X1T336</accession>
<feature type="non-terminal residue" evidence="9">
    <location>
        <position position="1"/>
    </location>
</feature>
<feature type="non-terminal residue" evidence="9">
    <location>
        <position position="345"/>
    </location>
</feature>
<dbReference type="AlphaFoldDB" id="X1T336"/>
<dbReference type="Gene3D" id="1.20.58.220">
    <property type="entry name" value="Phosphate transport system protein phou homolog 2, domain 2"/>
    <property type="match status" value="1"/>
</dbReference>